<accession>A0A101V1E4</accession>
<dbReference type="RefSeq" id="WP_067019624.1">
    <property type="nucleotide sequence ID" value="NZ_KQ949080.1"/>
</dbReference>
<evidence type="ECO:0000313" key="2">
    <source>
        <dbReference type="EMBL" id="KUO20683.1"/>
    </source>
</evidence>
<dbReference type="EMBL" id="LMXB01000031">
    <property type="protein sequence ID" value="KUO20683.1"/>
    <property type="molecule type" value="Genomic_DNA"/>
</dbReference>
<dbReference type="PANTHER" id="PTHR48079:SF6">
    <property type="entry name" value="NAD(P)-BINDING DOMAIN-CONTAINING PROTEIN-RELATED"/>
    <property type="match status" value="1"/>
</dbReference>
<evidence type="ECO:0000259" key="1">
    <source>
        <dbReference type="Pfam" id="PF01370"/>
    </source>
</evidence>
<evidence type="ECO:0000313" key="3">
    <source>
        <dbReference type="Proteomes" id="UP000053260"/>
    </source>
</evidence>
<proteinExistence type="predicted"/>
<name>A0A101V1E4_9ACTN</name>
<reference evidence="2 3" key="1">
    <citation type="submission" date="2015-10" db="EMBL/GenBank/DDBJ databases">
        <title>Draft genome sequence of Streptomyces sp. RV15, isolated from a marine sponge.</title>
        <authorList>
            <person name="Ruckert C."/>
            <person name="Abdelmohsen U.R."/>
            <person name="Winkler A."/>
            <person name="Hentschel U."/>
            <person name="Kalinowski J."/>
            <person name="Kampfer P."/>
            <person name="Glaeser S."/>
        </authorList>
    </citation>
    <scope>NUCLEOTIDE SEQUENCE [LARGE SCALE GENOMIC DNA]</scope>
    <source>
        <strain evidence="2 3">RV15</strain>
    </source>
</reference>
<dbReference type="OrthoDB" id="3174087at2"/>
<protein>
    <recommendedName>
        <fullName evidence="1">NAD-dependent epimerase/dehydratase domain-containing protein</fullName>
    </recommendedName>
</protein>
<dbReference type="AlphaFoldDB" id="A0A101V1E4"/>
<dbReference type="STRING" id="909626.AQJ91_12190"/>
<dbReference type="GO" id="GO:0005737">
    <property type="term" value="C:cytoplasm"/>
    <property type="evidence" value="ECO:0007669"/>
    <property type="project" value="TreeGrafter"/>
</dbReference>
<keyword evidence="3" id="KW-1185">Reference proteome</keyword>
<dbReference type="Proteomes" id="UP000053260">
    <property type="component" value="Unassembled WGS sequence"/>
</dbReference>
<dbReference type="GO" id="GO:0004029">
    <property type="term" value="F:aldehyde dehydrogenase (NAD+) activity"/>
    <property type="evidence" value="ECO:0007669"/>
    <property type="project" value="TreeGrafter"/>
</dbReference>
<dbReference type="InterPro" id="IPR001509">
    <property type="entry name" value="Epimerase_deHydtase"/>
</dbReference>
<comment type="caution">
    <text evidence="2">The sequence shown here is derived from an EMBL/GenBank/DDBJ whole genome shotgun (WGS) entry which is preliminary data.</text>
</comment>
<dbReference type="InterPro" id="IPR036291">
    <property type="entry name" value="NAD(P)-bd_dom_sf"/>
</dbReference>
<feature type="domain" description="NAD-dependent epimerase/dehydratase" evidence="1">
    <location>
        <begin position="2"/>
        <end position="204"/>
    </location>
</feature>
<sequence>MILLTGASGFIGGRAASLLRGRLPDPAALRVLTHRRTAGIEAEYFAADLADPASLHGCCDGVETVVHLASAVEADAATCEAVNVRGTQALLAEARRAGVRRIIALSTAAVYGDGPYAGIAEDEVPLAPASPTSRSRAAAERAVLTAGGTVLRPMFVYGPGDMWFIPTLARALTRTPVTVNGGRARLSLISVEDLAKVIAALALSPAPPAASTRPRVLHVNHPEPVRVLELYELLAEHLDVPRPTGDLDYTDALAFAGPEKARQVGMVALDRHFDSTRVWRETGLTAGSLRDRFPACAPWYRQHLGARTVDR</sequence>
<dbReference type="Gene3D" id="3.40.50.720">
    <property type="entry name" value="NAD(P)-binding Rossmann-like Domain"/>
    <property type="match status" value="1"/>
</dbReference>
<organism evidence="2 3">
    <name type="scientific">Streptomyces dysideae</name>
    <dbReference type="NCBI Taxonomy" id="909626"/>
    <lineage>
        <taxon>Bacteria</taxon>
        <taxon>Bacillati</taxon>
        <taxon>Actinomycetota</taxon>
        <taxon>Actinomycetes</taxon>
        <taxon>Kitasatosporales</taxon>
        <taxon>Streptomycetaceae</taxon>
        <taxon>Streptomyces</taxon>
    </lineage>
</organism>
<dbReference type="PANTHER" id="PTHR48079">
    <property type="entry name" value="PROTEIN YEEZ"/>
    <property type="match status" value="1"/>
</dbReference>
<dbReference type="SUPFAM" id="SSF51735">
    <property type="entry name" value="NAD(P)-binding Rossmann-fold domains"/>
    <property type="match status" value="1"/>
</dbReference>
<dbReference type="Pfam" id="PF01370">
    <property type="entry name" value="Epimerase"/>
    <property type="match status" value="1"/>
</dbReference>
<dbReference type="InterPro" id="IPR051783">
    <property type="entry name" value="NAD(P)-dependent_oxidoreduct"/>
</dbReference>
<gene>
    <name evidence="2" type="ORF">AQJ91_12190</name>
</gene>